<reference evidence="1 2" key="1">
    <citation type="submission" date="2019-03" db="EMBL/GenBank/DDBJ databases">
        <title>Genomic Encyclopedia of Archaeal and Bacterial Type Strains, Phase II (KMG-II): from individual species to whole genera.</title>
        <authorList>
            <person name="Goeker M."/>
        </authorList>
    </citation>
    <scope>NUCLEOTIDE SEQUENCE [LARGE SCALE GENOMIC DNA]</scope>
    <source>
        <strain evidence="1 2">DSM 28213</strain>
    </source>
</reference>
<organism evidence="1 2">
    <name type="scientific">Myroides indicus</name>
    <dbReference type="NCBI Taxonomy" id="1323422"/>
    <lineage>
        <taxon>Bacteria</taxon>
        <taxon>Pseudomonadati</taxon>
        <taxon>Bacteroidota</taxon>
        <taxon>Flavobacteriia</taxon>
        <taxon>Flavobacteriales</taxon>
        <taxon>Flavobacteriaceae</taxon>
        <taxon>Myroides</taxon>
    </lineage>
</organism>
<dbReference type="EMBL" id="SOAG01000007">
    <property type="protein sequence ID" value="TDS62109.1"/>
    <property type="molecule type" value="Genomic_DNA"/>
</dbReference>
<dbReference type="RefSeq" id="WP_133712120.1">
    <property type="nucleotide sequence ID" value="NZ_SOAG01000007.1"/>
</dbReference>
<keyword evidence="2" id="KW-1185">Reference proteome</keyword>
<name>A0A4R7F8J6_9FLAO</name>
<dbReference type="OrthoDB" id="1453969at2"/>
<proteinExistence type="predicted"/>
<gene>
    <name evidence="1" type="ORF">C8P70_10778</name>
</gene>
<protein>
    <submittedName>
        <fullName evidence="1">Uncharacterized protein</fullName>
    </submittedName>
</protein>
<evidence type="ECO:0000313" key="2">
    <source>
        <dbReference type="Proteomes" id="UP000295215"/>
    </source>
</evidence>
<dbReference type="Proteomes" id="UP000295215">
    <property type="component" value="Unassembled WGS sequence"/>
</dbReference>
<sequence>MKTVAKMDVRESNLEKEYSDFLLKLDEAINANQKVIYLEELSYKLHLRLIDENYTIRKIIKTTSKFWFIKKRRKFYCVLL</sequence>
<comment type="caution">
    <text evidence="1">The sequence shown here is derived from an EMBL/GenBank/DDBJ whole genome shotgun (WGS) entry which is preliminary data.</text>
</comment>
<dbReference type="AlphaFoldDB" id="A0A4R7F8J6"/>
<evidence type="ECO:0000313" key="1">
    <source>
        <dbReference type="EMBL" id="TDS62109.1"/>
    </source>
</evidence>
<accession>A0A4R7F8J6</accession>